<protein>
    <submittedName>
        <fullName evidence="3">Uncharacterized protein</fullName>
    </submittedName>
</protein>
<comment type="caution">
    <text evidence="3">The sequence shown here is derived from an EMBL/GenBank/DDBJ whole genome shotgun (WGS) entry which is preliminary data.</text>
</comment>
<feature type="region of interest" description="Disordered" evidence="2">
    <location>
        <begin position="1"/>
        <end position="39"/>
    </location>
</feature>
<name>A0A8H7JDG2_9PLEO</name>
<dbReference type="Proteomes" id="UP000651452">
    <property type="component" value="Unassembled WGS sequence"/>
</dbReference>
<dbReference type="EMBL" id="RZGK01000003">
    <property type="protein sequence ID" value="KAF9700338.1"/>
    <property type="molecule type" value="Genomic_DNA"/>
</dbReference>
<feature type="coiled-coil region" evidence="1">
    <location>
        <begin position="48"/>
        <end position="75"/>
    </location>
</feature>
<dbReference type="AlphaFoldDB" id="A0A8H7JDG2"/>
<gene>
    <name evidence="3" type="ORF">EKO04_001410</name>
</gene>
<evidence type="ECO:0000313" key="3">
    <source>
        <dbReference type="EMBL" id="KAF9700338.1"/>
    </source>
</evidence>
<proteinExistence type="predicted"/>
<evidence type="ECO:0000256" key="1">
    <source>
        <dbReference type="SAM" id="Coils"/>
    </source>
</evidence>
<evidence type="ECO:0000313" key="4">
    <source>
        <dbReference type="Proteomes" id="UP000651452"/>
    </source>
</evidence>
<evidence type="ECO:0000256" key="2">
    <source>
        <dbReference type="SAM" id="MobiDB-lite"/>
    </source>
</evidence>
<keyword evidence="1" id="KW-0175">Coiled coil</keyword>
<reference evidence="3" key="1">
    <citation type="submission" date="2018-12" db="EMBL/GenBank/DDBJ databases">
        <authorList>
            <person name="Syme R.A."/>
            <person name="Farfan-Caceres L."/>
            <person name="Lichtenzveig J."/>
        </authorList>
    </citation>
    <scope>NUCLEOTIDE SEQUENCE</scope>
    <source>
        <strain evidence="3">Al4</strain>
    </source>
</reference>
<accession>A0A8H7JDG2</accession>
<organism evidence="3 4">
    <name type="scientific">Ascochyta lentis</name>
    <dbReference type="NCBI Taxonomy" id="205686"/>
    <lineage>
        <taxon>Eukaryota</taxon>
        <taxon>Fungi</taxon>
        <taxon>Dikarya</taxon>
        <taxon>Ascomycota</taxon>
        <taxon>Pezizomycotina</taxon>
        <taxon>Dothideomycetes</taxon>
        <taxon>Pleosporomycetidae</taxon>
        <taxon>Pleosporales</taxon>
        <taxon>Pleosporineae</taxon>
        <taxon>Didymellaceae</taxon>
        <taxon>Ascochyta</taxon>
    </lineage>
</organism>
<sequence>MPRRSAQYAAKVPAPSHSSASDAEGDESQRVTALSSLLQTPKPKIKDLQNFKAKITADQQELKALLEQRQSQAEEFSTRRRNELTKSILDALQTPNQTIQGVPPTLGNTKIARNAIFKSAANICAASEHLVDEYIRLDTAIAEIQAAEPEGVAEAWTADVEKTARLLKIGAETAIKNLKKVLGADVEANKKDEKIEAGEGMDKIEKMELNYELQKSLQYAERGVKKMVKNLPQDEDVHTASNTAATRT</sequence>
<feature type="compositionally biased region" description="Polar residues" evidence="2">
    <location>
        <begin position="30"/>
        <end position="39"/>
    </location>
</feature>
<reference evidence="3" key="2">
    <citation type="submission" date="2020-09" db="EMBL/GenBank/DDBJ databases">
        <title>Reference genome assembly for Australian Ascochyta lentis isolate Al4.</title>
        <authorList>
            <person name="Lee R.C."/>
            <person name="Farfan-Caceres L.M."/>
            <person name="Debler J.W."/>
            <person name="Williams A.H."/>
            <person name="Henares B.M."/>
        </authorList>
    </citation>
    <scope>NUCLEOTIDE SEQUENCE</scope>
    <source>
        <strain evidence="3">Al4</strain>
    </source>
</reference>
<dbReference type="OrthoDB" id="3934814at2759"/>
<keyword evidence="4" id="KW-1185">Reference proteome</keyword>